<gene>
    <name evidence="1" type="ORF">IQ247_13395</name>
</gene>
<dbReference type="EMBL" id="JADEWL010000038">
    <property type="protein sequence ID" value="MBE9213647.1"/>
    <property type="molecule type" value="Genomic_DNA"/>
</dbReference>
<dbReference type="SUPFAM" id="SSF52540">
    <property type="entry name" value="P-loop containing nucleoside triphosphate hydrolases"/>
    <property type="match status" value="1"/>
</dbReference>
<comment type="caution">
    <text evidence="1">The sequence shown here is derived from an EMBL/GenBank/DDBJ whole genome shotgun (WGS) entry which is preliminary data.</text>
</comment>
<evidence type="ECO:0000313" key="1">
    <source>
        <dbReference type="EMBL" id="MBE9213647.1"/>
    </source>
</evidence>
<dbReference type="Gene3D" id="3.40.50.300">
    <property type="entry name" value="P-loop containing nucleotide triphosphate hydrolases"/>
    <property type="match status" value="1"/>
</dbReference>
<dbReference type="Proteomes" id="UP000620559">
    <property type="component" value="Unassembled WGS sequence"/>
</dbReference>
<accession>A0A8J7F2G0</accession>
<dbReference type="InterPro" id="IPR027417">
    <property type="entry name" value="P-loop_NTPase"/>
</dbReference>
<reference evidence="1" key="1">
    <citation type="submission" date="2020-10" db="EMBL/GenBank/DDBJ databases">
        <authorList>
            <person name="Castelo-Branco R."/>
            <person name="Eusebio N."/>
            <person name="Adriana R."/>
            <person name="Vieira A."/>
            <person name="Brugerolle De Fraissinette N."/>
            <person name="Rezende De Castro R."/>
            <person name="Schneider M.P."/>
            <person name="Vasconcelos V."/>
            <person name="Leao P.N."/>
        </authorList>
    </citation>
    <scope>NUCLEOTIDE SEQUENCE</scope>
    <source>
        <strain evidence="1">LEGE 06105</strain>
    </source>
</reference>
<evidence type="ECO:0000313" key="2">
    <source>
        <dbReference type="Proteomes" id="UP000620559"/>
    </source>
</evidence>
<sequence length="97" mass="10802">MMYCVCDSVIDFDAHTAYKAEDIENLISQVQQLLAENKTAKPVVVLKNAHYLTTKAFAVLNNYIRNSHSTVSLVIVSSDRAKIFPPLLEFIESADVA</sequence>
<protein>
    <submittedName>
        <fullName evidence="1">Uncharacterized protein</fullName>
    </submittedName>
</protein>
<name>A0A8J7F2G0_9CYAN</name>
<keyword evidence="2" id="KW-1185">Reference proteome</keyword>
<proteinExistence type="predicted"/>
<dbReference type="AlphaFoldDB" id="A0A8J7F2G0"/>
<organism evidence="1 2">
    <name type="scientific">Plectonema cf. radiosum LEGE 06105</name>
    <dbReference type="NCBI Taxonomy" id="945769"/>
    <lineage>
        <taxon>Bacteria</taxon>
        <taxon>Bacillati</taxon>
        <taxon>Cyanobacteriota</taxon>
        <taxon>Cyanophyceae</taxon>
        <taxon>Oscillatoriophycideae</taxon>
        <taxon>Oscillatoriales</taxon>
        <taxon>Microcoleaceae</taxon>
        <taxon>Plectonema</taxon>
    </lineage>
</organism>